<accession>A0ABV1LWR8</accession>
<dbReference type="NCBIfam" id="NF037995">
    <property type="entry name" value="TRAP_S1"/>
    <property type="match status" value="1"/>
</dbReference>
<dbReference type="EMBL" id="JAOALG010000002">
    <property type="protein sequence ID" value="MEQ5843764.1"/>
    <property type="molecule type" value="Genomic_DNA"/>
</dbReference>
<protein>
    <submittedName>
        <fullName evidence="3">TRAP transporter substrate-binding protein DctP</fullName>
    </submittedName>
</protein>
<gene>
    <name evidence="3" type="primary">dctP</name>
    <name evidence="3" type="ORF">N0A02_30355</name>
</gene>
<evidence type="ECO:0000256" key="2">
    <source>
        <dbReference type="SAM" id="SignalP"/>
    </source>
</evidence>
<reference evidence="3 4" key="1">
    <citation type="journal article" date="2024" name="Chem. Sci.">
        <title>Discovery of a lagriamide polyketide by integrated genome mining, isotopic labeling, and untargeted metabolomics.</title>
        <authorList>
            <person name="Fergusson C.H."/>
            <person name="Saulog J."/>
            <person name="Paulo B.S."/>
            <person name="Wilson D.M."/>
            <person name="Liu D.Y."/>
            <person name="Morehouse N.J."/>
            <person name="Waterworth S."/>
            <person name="Barkei J."/>
            <person name="Gray C.A."/>
            <person name="Kwan J.C."/>
            <person name="Eustaquio A.S."/>
            <person name="Linington R.G."/>
        </authorList>
    </citation>
    <scope>NUCLEOTIDE SEQUENCE [LARGE SCALE GENOMIC DNA]</scope>
    <source>
        <strain evidence="3 4">RL17-338-BIF-B</strain>
    </source>
</reference>
<dbReference type="InterPro" id="IPR038404">
    <property type="entry name" value="TRAP_DctP_sf"/>
</dbReference>
<comment type="caution">
    <text evidence="3">The sequence shown here is derived from an EMBL/GenBank/DDBJ whole genome shotgun (WGS) entry which is preliminary data.</text>
</comment>
<dbReference type="PANTHER" id="PTHR33376">
    <property type="match status" value="1"/>
</dbReference>
<dbReference type="RefSeq" id="WP_349545370.1">
    <property type="nucleotide sequence ID" value="NZ_JAOALG010000002.1"/>
</dbReference>
<dbReference type="PANTHER" id="PTHR33376:SF15">
    <property type="entry name" value="BLL6794 PROTEIN"/>
    <property type="match status" value="1"/>
</dbReference>
<dbReference type="Pfam" id="PF03480">
    <property type="entry name" value="DctP"/>
    <property type="match status" value="1"/>
</dbReference>
<keyword evidence="1 2" id="KW-0732">Signal</keyword>
<keyword evidence="4" id="KW-1185">Reference proteome</keyword>
<evidence type="ECO:0000313" key="3">
    <source>
        <dbReference type="EMBL" id="MEQ5843764.1"/>
    </source>
</evidence>
<organism evidence="3 4">
    <name type="scientific">Paraburkholderia acidicola</name>
    <dbReference type="NCBI Taxonomy" id="1912599"/>
    <lineage>
        <taxon>Bacteria</taxon>
        <taxon>Pseudomonadati</taxon>
        <taxon>Pseudomonadota</taxon>
        <taxon>Betaproteobacteria</taxon>
        <taxon>Burkholderiales</taxon>
        <taxon>Burkholderiaceae</taxon>
        <taxon>Paraburkholderia</taxon>
    </lineage>
</organism>
<dbReference type="CDD" id="cd13601">
    <property type="entry name" value="PBP2_TRAP_DctP1_3_4_like"/>
    <property type="match status" value="1"/>
</dbReference>
<evidence type="ECO:0000313" key="4">
    <source>
        <dbReference type="Proteomes" id="UP001469089"/>
    </source>
</evidence>
<proteinExistence type="predicted"/>
<dbReference type="Proteomes" id="UP001469089">
    <property type="component" value="Unassembled WGS sequence"/>
</dbReference>
<dbReference type="Gene3D" id="3.40.190.170">
    <property type="entry name" value="Bacterial extracellular solute-binding protein, family 7"/>
    <property type="match status" value="1"/>
</dbReference>
<dbReference type="InterPro" id="IPR018389">
    <property type="entry name" value="DctP_fam"/>
</dbReference>
<name>A0ABV1LWR8_9BURK</name>
<sequence length="341" mass="37210">MKKIVWAAARFAALTLVCCNVQAETTLRLADSLPNGHFIASELTRPFIEQVQKDSNGQLKLQYFPGEQLGKAKDMLMLTQSGVVDIGYVGPSYVSDKMPLSAAFELPGAFKDDCQGTRALWAMTHDGGFLQKTEFEPNHVIPLLILMLPRYQILLSSKKPANGVQGLAGFKVRSAGGAMDFMLHNLSMVPVRMTPPEVYESLSRGTIDGAVFPYSSALAYGLSNLVRQGTVGGSFGTVVLTYSISESRWKQLSANDRTVLMTAGKENSLNACKRFETTENQSIDKFKAQGMRVISFTAADQALLDSAFSKVGREWASGLDSRGRPGTRMLSEMEKALATVR</sequence>
<feature type="signal peptide" evidence="2">
    <location>
        <begin position="1"/>
        <end position="23"/>
    </location>
</feature>
<evidence type="ECO:0000256" key="1">
    <source>
        <dbReference type="ARBA" id="ARBA00022729"/>
    </source>
</evidence>
<feature type="chain" id="PRO_5045689013" evidence="2">
    <location>
        <begin position="24"/>
        <end position="341"/>
    </location>
</feature>